<gene>
    <name evidence="1" type="ordered locus">STAUR_8312</name>
    <name evidence="2" type="ORF">STIAU_3094</name>
</gene>
<evidence type="ECO:0000313" key="3">
    <source>
        <dbReference type="Proteomes" id="UP000001351"/>
    </source>
</evidence>
<dbReference type="AlphaFoldDB" id="Q097B6"/>
<dbReference type="EMBL" id="AAMD01000026">
    <property type="protein sequence ID" value="EAU67816.1"/>
    <property type="molecule type" value="Genomic_DNA"/>
</dbReference>
<evidence type="ECO:0000313" key="2">
    <source>
        <dbReference type="EMBL" id="EAU67816.1"/>
    </source>
</evidence>
<name>Q097B6_STIAD</name>
<sequence length="77" mass="8904">MDCLDREAPRVDGVPFSRSGKKRLGREVAEHLELREPEGGFPPVFFVPEWLYDCFSEEPKRACDSAGLKGRLWRPQR</sequence>
<evidence type="ECO:0000313" key="1">
    <source>
        <dbReference type="EMBL" id="ADO76066.1"/>
    </source>
</evidence>
<evidence type="ECO:0000313" key="4">
    <source>
        <dbReference type="Proteomes" id="UP000032702"/>
    </source>
</evidence>
<reference evidence="2 4" key="1">
    <citation type="submission" date="2006-04" db="EMBL/GenBank/DDBJ databases">
        <authorList>
            <person name="Nierman W.C."/>
        </authorList>
    </citation>
    <scope>NUCLEOTIDE SEQUENCE [LARGE SCALE GENOMIC DNA]</scope>
    <source>
        <strain evidence="2 4">DW4/3-1</strain>
    </source>
</reference>
<dbReference type="KEGG" id="sur:STAUR_8312"/>
<accession>Q097B6</accession>
<protein>
    <submittedName>
        <fullName evidence="2">Uncharacterized protein</fullName>
    </submittedName>
</protein>
<dbReference type="Proteomes" id="UP000001351">
    <property type="component" value="Chromosome"/>
</dbReference>
<dbReference type="Proteomes" id="UP000032702">
    <property type="component" value="Unassembled WGS sequence"/>
</dbReference>
<dbReference type="HOGENOM" id="CLU_2636331_0_0_7"/>
<keyword evidence="3" id="KW-1185">Reference proteome</keyword>
<reference evidence="1 3" key="2">
    <citation type="journal article" date="2011" name="Mol. Biol. Evol.">
        <title>Comparative genomic analysis of fruiting body formation in Myxococcales.</title>
        <authorList>
            <person name="Huntley S."/>
            <person name="Hamann N."/>
            <person name="Wegener-Feldbrugge S."/>
            <person name="Treuner-Lange A."/>
            <person name="Kube M."/>
            <person name="Reinhardt R."/>
            <person name="Klages S."/>
            <person name="Muller R."/>
            <person name="Ronning C.M."/>
            <person name="Nierman W.C."/>
            <person name="Sogaard-Andersen L."/>
        </authorList>
    </citation>
    <scope>NUCLEOTIDE SEQUENCE [LARGE SCALE GENOMIC DNA]</scope>
    <source>
        <strain evidence="1 3">DW4/3-1</strain>
    </source>
</reference>
<dbReference type="EMBL" id="CP002271">
    <property type="protein sequence ID" value="ADO76066.1"/>
    <property type="molecule type" value="Genomic_DNA"/>
</dbReference>
<dbReference type="RefSeq" id="WP_002612608.1">
    <property type="nucleotide sequence ID" value="NC_014623.1"/>
</dbReference>
<proteinExistence type="predicted"/>
<organism evidence="2 4">
    <name type="scientific">Stigmatella aurantiaca (strain DW4/3-1)</name>
    <dbReference type="NCBI Taxonomy" id="378806"/>
    <lineage>
        <taxon>Bacteria</taxon>
        <taxon>Pseudomonadati</taxon>
        <taxon>Myxococcota</taxon>
        <taxon>Myxococcia</taxon>
        <taxon>Myxococcales</taxon>
        <taxon>Cystobacterineae</taxon>
        <taxon>Archangiaceae</taxon>
        <taxon>Stigmatella</taxon>
    </lineage>
</organism>